<proteinExistence type="inferred from homology"/>
<dbReference type="Gene3D" id="3.20.20.300">
    <property type="entry name" value="Glycoside hydrolase, family 3, N-terminal domain"/>
    <property type="match status" value="1"/>
</dbReference>
<dbReference type="KEGG" id="vck:PG915_09900"/>
<dbReference type="InterPro" id="IPR026891">
    <property type="entry name" value="Fn3-like"/>
</dbReference>
<dbReference type="InterPro" id="IPR002772">
    <property type="entry name" value="Glyco_hydro_3_C"/>
</dbReference>
<feature type="domain" description="Fibronectin type III-like" evidence="6">
    <location>
        <begin position="684"/>
        <end position="753"/>
    </location>
</feature>
<evidence type="ECO:0000256" key="5">
    <source>
        <dbReference type="ARBA" id="ARBA00032594"/>
    </source>
</evidence>
<dbReference type="Gene3D" id="3.40.50.1700">
    <property type="entry name" value="Glycoside hydrolase family 3 C-terminal domain"/>
    <property type="match status" value="1"/>
</dbReference>
<accession>A0AAU8BH88</accession>
<dbReference type="InterPro" id="IPR036881">
    <property type="entry name" value="Glyco_hydro_3_C_sf"/>
</dbReference>
<dbReference type="GO" id="GO:0008422">
    <property type="term" value="F:beta-glucosidase activity"/>
    <property type="evidence" value="ECO:0007669"/>
    <property type="project" value="UniProtKB-ARBA"/>
</dbReference>
<evidence type="ECO:0000256" key="1">
    <source>
        <dbReference type="ARBA" id="ARBA00005336"/>
    </source>
</evidence>
<dbReference type="SUPFAM" id="SSF51445">
    <property type="entry name" value="(Trans)glycosidases"/>
    <property type="match status" value="1"/>
</dbReference>
<evidence type="ECO:0000259" key="6">
    <source>
        <dbReference type="SMART" id="SM01217"/>
    </source>
</evidence>
<dbReference type="RefSeq" id="WP_353496380.1">
    <property type="nucleotide sequence ID" value="NZ_CP115920.1"/>
</dbReference>
<dbReference type="InterPro" id="IPR050288">
    <property type="entry name" value="Cellulose_deg_GH3"/>
</dbReference>
<evidence type="ECO:0000313" key="7">
    <source>
        <dbReference type="EMBL" id="XCD14913.1"/>
    </source>
</evidence>
<protein>
    <recommendedName>
        <fullName evidence="5">Beta-D-glucoside glucohydrolase</fullName>
    </recommendedName>
    <alternativeName>
        <fullName evidence="3">Cellobiase</fullName>
    </alternativeName>
    <alternativeName>
        <fullName evidence="4">Gentiobiase</fullName>
    </alternativeName>
</protein>
<dbReference type="FunFam" id="2.60.40.10:FF:000495">
    <property type="entry name" value="Periplasmic beta-glucosidase"/>
    <property type="match status" value="1"/>
</dbReference>
<dbReference type="SMART" id="SM01217">
    <property type="entry name" value="Fn3_like"/>
    <property type="match status" value="1"/>
</dbReference>
<dbReference type="InterPro" id="IPR036962">
    <property type="entry name" value="Glyco_hydro_3_N_sf"/>
</dbReference>
<sequence length="797" mass="86520">MIYKESTAPVTERVQDLLSRMTNEEKLAQLGAQWLILKEDGDHQDRELEMASEQTRVPVKERLKHGLGQITRPLGTHVTSPQAGVAALNKLQKYLVEETRLGIPAISHEECLVGLMSKEATLYPSSLNYGHTWNDKLIEEMAQDIGRQVRAAGAQQGLAPVLDVSRDVRWGRTEETLGEDPYHVGVMATSYVRGLQGEKRDVLATLKHYVGHSFSEGARNHAPVNLGLKELNDTFMLPFEMAIKLANAGSVMPAYHDIDGEPCHSSEYLLTEVLRNQWGFDGLIVADYGGIDLLRAHHAVASTEEEAAALAFNAGLDIELPDDACASRLQAALDKGLISQAKLDEIVSRILTKKFELGLFENPYCEEPDEPLSNSKSKALAYQVASESIVLLKNDGTLPLDTQKKVAIVGATADDQLALLGGYSFPVHLILSSMESDEKVAKTIREAIAERFNTTFYAKGCEILTERHANAPVFPGDVDLALSQTQTSPISMDESLIGDAASAIAQSDVAVVCVGDLAGLFQTGTVGEGSDVESLSLPGIQQSLVDAALDSGKPVVVLVTGGRPYNLGRAEQEAAAIVYGWAPGQEGADAIADVLTGTVNPSGKLTLSIPKSVGAVPYYYNHKLKSGGTPIAYHFGSKYNFGFGLSYTDFTYSNFNVANAVVEHEDTIDVSLTLTNTGDRDGTEVVQLYVRDVYSSLVRPVRELKGFSKVSLKAGESKKVTFALPVDMLNFTDSKHNRIVEAGDFDIMIGRSSDDILFKQTVTLKGETRVLPRAWRMICEGHIEVESSAQVESEVMA</sequence>
<dbReference type="AlphaFoldDB" id="A0AAU8BH88"/>
<evidence type="ECO:0000256" key="3">
    <source>
        <dbReference type="ARBA" id="ARBA00031448"/>
    </source>
</evidence>
<dbReference type="InterPro" id="IPR013783">
    <property type="entry name" value="Ig-like_fold"/>
</dbReference>
<dbReference type="PANTHER" id="PTHR42715">
    <property type="entry name" value="BETA-GLUCOSIDASE"/>
    <property type="match status" value="1"/>
</dbReference>
<evidence type="ECO:0000256" key="4">
    <source>
        <dbReference type="ARBA" id="ARBA00032194"/>
    </source>
</evidence>
<dbReference type="InterPro" id="IPR001764">
    <property type="entry name" value="Glyco_hydro_3_N"/>
</dbReference>
<keyword evidence="2 7" id="KW-0378">Hydrolase</keyword>
<dbReference type="InterPro" id="IPR017853">
    <property type="entry name" value="GH"/>
</dbReference>
<dbReference type="Gene3D" id="2.60.40.10">
    <property type="entry name" value="Immunoglobulins"/>
    <property type="match status" value="1"/>
</dbReference>
<dbReference type="GO" id="GO:0005975">
    <property type="term" value="P:carbohydrate metabolic process"/>
    <property type="evidence" value="ECO:0007669"/>
    <property type="project" value="InterPro"/>
</dbReference>
<reference evidence="7" key="1">
    <citation type="submission" date="2023-01" db="EMBL/GenBank/DDBJ databases">
        <title>Vibrio sp. CB1-14 genome sequencing.</title>
        <authorList>
            <person name="Otstavnykh N."/>
            <person name="Isaeva M."/>
            <person name="Meleshko D."/>
        </authorList>
    </citation>
    <scope>NUCLEOTIDE SEQUENCE</scope>
    <source>
        <strain evidence="7">CB1-14</strain>
    </source>
</reference>
<name>A0AAU8BH88_9VIBR</name>
<organism evidence="7">
    <name type="scientific">Vibrio chaetopteri</name>
    <dbReference type="NCBI Taxonomy" id="3016528"/>
    <lineage>
        <taxon>Bacteria</taxon>
        <taxon>Pseudomonadati</taxon>
        <taxon>Pseudomonadota</taxon>
        <taxon>Gammaproteobacteria</taxon>
        <taxon>Vibrionales</taxon>
        <taxon>Vibrionaceae</taxon>
        <taxon>Vibrio</taxon>
    </lineage>
</organism>
<dbReference type="PRINTS" id="PR00133">
    <property type="entry name" value="GLHYDRLASE3"/>
</dbReference>
<dbReference type="PANTHER" id="PTHR42715:SF10">
    <property type="entry name" value="BETA-GLUCOSIDASE"/>
    <property type="match status" value="1"/>
</dbReference>
<dbReference type="EMBL" id="CP115920">
    <property type="protein sequence ID" value="XCD14913.1"/>
    <property type="molecule type" value="Genomic_DNA"/>
</dbReference>
<comment type="similarity">
    <text evidence="1">Belongs to the glycosyl hydrolase 3 family.</text>
</comment>
<dbReference type="Pfam" id="PF14310">
    <property type="entry name" value="Fn3-like"/>
    <property type="match status" value="1"/>
</dbReference>
<dbReference type="Pfam" id="PF00933">
    <property type="entry name" value="Glyco_hydro_3"/>
    <property type="match status" value="1"/>
</dbReference>
<gene>
    <name evidence="7" type="ORF">PG915_09900</name>
</gene>
<dbReference type="Pfam" id="PF01915">
    <property type="entry name" value="Glyco_hydro_3_C"/>
    <property type="match status" value="1"/>
</dbReference>
<evidence type="ECO:0000256" key="2">
    <source>
        <dbReference type="ARBA" id="ARBA00022801"/>
    </source>
</evidence>
<dbReference type="SUPFAM" id="SSF52279">
    <property type="entry name" value="Beta-D-glucan exohydrolase, C-terminal domain"/>
    <property type="match status" value="1"/>
</dbReference>